<accession>L7LQK0</accession>
<dbReference type="GO" id="GO:0043176">
    <property type="term" value="F:amine binding"/>
    <property type="evidence" value="ECO:0007669"/>
    <property type="project" value="InterPro"/>
</dbReference>
<reference evidence="2" key="2">
    <citation type="journal article" date="2015" name="J. Proteomics">
        <title>Sexual differences in the sialomes of the zebra tick, Rhipicephalus pulchellus.</title>
        <authorList>
            <person name="Tan A.W."/>
            <person name="Francischetti I.M."/>
            <person name="Slovak M."/>
            <person name="Kini R.M."/>
            <person name="Ribeiro J.M."/>
        </authorList>
    </citation>
    <scope>NUCLEOTIDE SEQUENCE</scope>
    <source>
        <tissue evidence="2">Salivary gland</tissue>
    </source>
</reference>
<dbReference type="InterPro" id="IPR002970">
    <property type="entry name" value="Tick_his-bd"/>
</dbReference>
<organism evidence="2">
    <name type="scientific">Rhipicephalus pulchellus</name>
    <name type="common">Yellow backed tick</name>
    <name type="synonym">Dermacentor pulchellus</name>
    <dbReference type="NCBI Taxonomy" id="72859"/>
    <lineage>
        <taxon>Eukaryota</taxon>
        <taxon>Metazoa</taxon>
        <taxon>Ecdysozoa</taxon>
        <taxon>Arthropoda</taxon>
        <taxon>Chelicerata</taxon>
        <taxon>Arachnida</taxon>
        <taxon>Acari</taxon>
        <taxon>Parasitiformes</taxon>
        <taxon>Ixodida</taxon>
        <taxon>Ixodoidea</taxon>
        <taxon>Ixodidae</taxon>
        <taxon>Rhipicephalinae</taxon>
        <taxon>Rhipicephalus</taxon>
        <taxon>Rhipicephalus</taxon>
    </lineage>
</organism>
<keyword evidence="1" id="KW-0732">Signal</keyword>
<protein>
    <submittedName>
        <fullName evidence="2">Putative salivary lipocalin</fullName>
    </submittedName>
</protein>
<evidence type="ECO:0000256" key="1">
    <source>
        <dbReference type="SAM" id="SignalP"/>
    </source>
</evidence>
<evidence type="ECO:0000313" key="2">
    <source>
        <dbReference type="EMBL" id="JAA53960.1"/>
    </source>
</evidence>
<dbReference type="GO" id="GO:0030682">
    <property type="term" value="P:symbiont-mediated perturbation of host defenses"/>
    <property type="evidence" value="ECO:0007669"/>
    <property type="project" value="InterPro"/>
</dbReference>
<sequence>MAMMFTAAFFVFCSSVISATPEVTTDVASSESNITDGWNFIVNGSTYKMLARNFNLDGDTETTKCLTSKLTNKNESSHRVNGFIRYLNCSTMKWINVSQIYQFSMDNTSTYNIMTAIDGSEEPRATQTFVVNGTYCAGVTVVYSSTTIQDAPSDGQAKPKCIIWLEYGQPDEDADSCRTSLKELCGDFHDTYDKTYCDSTVTEISSDDARTE</sequence>
<dbReference type="InterPro" id="IPR012674">
    <property type="entry name" value="Calycin"/>
</dbReference>
<dbReference type="EMBL" id="GACK01011074">
    <property type="protein sequence ID" value="JAA53960.1"/>
    <property type="molecule type" value="mRNA"/>
</dbReference>
<feature type="signal peptide" evidence="1">
    <location>
        <begin position="1"/>
        <end position="19"/>
    </location>
</feature>
<reference evidence="2" key="1">
    <citation type="submission" date="2012-11" db="EMBL/GenBank/DDBJ databases">
        <authorList>
            <person name="Lucero-Rivera Y.E."/>
            <person name="Tovar-Ramirez D."/>
        </authorList>
    </citation>
    <scope>NUCLEOTIDE SEQUENCE</scope>
    <source>
        <tissue evidence="2">Salivary gland</tissue>
    </source>
</reference>
<dbReference type="AlphaFoldDB" id="L7LQK0"/>
<proteinExistence type="evidence at transcript level"/>
<feature type="chain" id="PRO_5003980431" evidence="1">
    <location>
        <begin position="20"/>
        <end position="212"/>
    </location>
</feature>
<name>L7LQK0_RHIPC</name>
<dbReference type="Pfam" id="PF02098">
    <property type="entry name" value="His_binding"/>
    <property type="match status" value="1"/>
</dbReference>
<dbReference type="SUPFAM" id="SSF50814">
    <property type="entry name" value="Lipocalins"/>
    <property type="match status" value="1"/>
</dbReference>
<dbReference type="Gene3D" id="2.40.128.20">
    <property type="match status" value="1"/>
</dbReference>